<proteinExistence type="predicted"/>
<keyword evidence="2" id="KW-1133">Transmembrane helix</keyword>
<dbReference type="InterPro" id="IPR052549">
    <property type="entry name" value="SpmB"/>
</dbReference>
<dbReference type="PANTHER" id="PTHR35793">
    <property type="entry name" value="INNER MEMBRANE PROTEIN YJIG"/>
    <property type="match status" value="1"/>
</dbReference>
<protein>
    <submittedName>
        <fullName evidence="4">Nucleoside recognition domain-containing protein</fullName>
    </submittedName>
</protein>
<keyword evidence="2" id="KW-0812">Transmembrane</keyword>
<dbReference type="PANTHER" id="PTHR35793:SF2">
    <property type="entry name" value="INNER MEMBRANE PROTEIN YJIG"/>
    <property type="match status" value="1"/>
</dbReference>
<dbReference type="Pfam" id="PF07670">
    <property type="entry name" value="Gate"/>
    <property type="match status" value="2"/>
</dbReference>
<feature type="transmembrane region" description="Helical" evidence="2">
    <location>
        <begin position="417"/>
        <end position="437"/>
    </location>
</feature>
<keyword evidence="5" id="KW-1185">Reference proteome</keyword>
<organism evidence="4 5">
    <name type="scientific">Prosthecobacter fluviatilis</name>
    <dbReference type="NCBI Taxonomy" id="445931"/>
    <lineage>
        <taxon>Bacteria</taxon>
        <taxon>Pseudomonadati</taxon>
        <taxon>Verrucomicrobiota</taxon>
        <taxon>Verrucomicrobiia</taxon>
        <taxon>Verrucomicrobiales</taxon>
        <taxon>Verrucomicrobiaceae</taxon>
        <taxon>Prosthecobacter</taxon>
    </lineage>
</organism>
<feature type="transmembrane region" description="Helical" evidence="2">
    <location>
        <begin position="41"/>
        <end position="62"/>
    </location>
</feature>
<feature type="coiled-coil region" evidence="1">
    <location>
        <begin position="260"/>
        <end position="287"/>
    </location>
</feature>
<evidence type="ECO:0000259" key="3">
    <source>
        <dbReference type="Pfam" id="PF07670"/>
    </source>
</evidence>
<feature type="domain" description="Nucleoside transporter/FeoB GTPase Gate" evidence="3">
    <location>
        <begin position="342"/>
        <end position="442"/>
    </location>
</feature>
<sequence>MLNYIWATLLFIGLLTAGLVGRVSGDASVIDAAMKGAEKAVMGIALPLAGMMMFWLGVLRLLEKAGVLEAVVRVLSPLLRRLFPDVPTGHPAMSAMVMNLSANMLGLSNNATPLGLKAMGHLQELNPHKQSASNAMITFLALNTGAFTLIPMTAMNFLNAAGVSHSFRVIVPTILATACASMAAVLAAKSFQRLPGFVAQPDETVTETQSSEAKPAGITSKARRWLILLGTLFIGVSALELGPPSWRHKVLDQTGLSAVLAKSAQRKAEAEKTLALKKEEAKAAAATQAKVEPPVWRRVMDGASGLAIPAILILAVSVAWARGVKVYEEFVDGAKEGFQVAVRIMPYLVAMLAALAILRESGAFQLLEYLLAPVLNMLGFPVELLSLALMRPLSGSGAQGILNEILTRPDLSEMVKFTAGILYGSTETTFYVLTVYFGSVGIRRFRHALVAGLTADFVGMVAAVFFGRLLFAFT</sequence>
<feature type="transmembrane region" description="Helical" evidence="2">
    <location>
        <begin position="449"/>
        <end position="471"/>
    </location>
</feature>
<dbReference type="EMBL" id="JBHSMQ010000004">
    <property type="protein sequence ID" value="MFC5455929.1"/>
    <property type="molecule type" value="Genomic_DNA"/>
</dbReference>
<keyword evidence="1" id="KW-0175">Coiled coil</keyword>
<feature type="domain" description="Nucleoside transporter/FeoB GTPase Gate" evidence="3">
    <location>
        <begin position="46"/>
        <end position="154"/>
    </location>
</feature>
<feature type="transmembrane region" description="Helical" evidence="2">
    <location>
        <begin position="299"/>
        <end position="320"/>
    </location>
</feature>
<comment type="caution">
    <text evidence="4">The sequence shown here is derived from an EMBL/GenBank/DDBJ whole genome shotgun (WGS) entry which is preliminary data.</text>
</comment>
<accession>A0ABW0KRC8</accession>
<evidence type="ECO:0000256" key="1">
    <source>
        <dbReference type="SAM" id="Coils"/>
    </source>
</evidence>
<dbReference type="RefSeq" id="WP_377167557.1">
    <property type="nucleotide sequence ID" value="NZ_JBHSMQ010000004.1"/>
</dbReference>
<evidence type="ECO:0000256" key="2">
    <source>
        <dbReference type="SAM" id="Phobius"/>
    </source>
</evidence>
<keyword evidence="2" id="KW-0472">Membrane</keyword>
<feature type="transmembrane region" description="Helical" evidence="2">
    <location>
        <begin position="370"/>
        <end position="390"/>
    </location>
</feature>
<feature type="transmembrane region" description="Helical" evidence="2">
    <location>
        <begin position="135"/>
        <end position="157"/>
    </location>
</feature>
<name>A0ABW0KRC8_9BACT</name>
<feature type="transmembrane region" description="Helical" evidence="2">
    <location>
        <begin position="340"/>
        <end position="358"/>
    </location>
</feature>
<reference evidence="5" key="1">
    <citation type="journal article" date="2019" name="Int. J. Syst. Evol. Microbiol.">
        <title>The Global Catalogue of Microorganisms (GCM) 10K type strain sequencing project: providing services to taxonomists for standard genome sequencing and annotation.</title>
        <authorList>
            <consortium name="The Broad Institute Genomics Platform"/>
            <consortium name="The Broad Institute Genome Sequencing Center for Infectious Disease"/>
            <person name="Wu L."/>
            <person name="Ma J."/>
        </authorList>
    </citation>
    <scope>NUCLEOTIDE SEQUENCE [LARGE SCALE GENOMIC DNA]</scope>
    <source>
        <strain evidence="5">CGMCC 4.1469</strain>
    </source>
</reference>
<feature type="transmembrane region" description="Helical" evidence="2">
    <location>
        <begin position="169"/>
        <end position="188"/>
    </location>
</feature>
<evidence type="ECO:0000313" key="4">
    <source>
        <dbReference type="EMBL" id="MFC5455929.1"/>
    </source>
</evidence>
<dbReference type="InterPro" id="IPR011642">
    <property type="entry name" value="Gate_dom"/>
</dbReference>
<dbReference type="Proteomes" id="UP001596052">
    <property type="component" value="Unassembled WGS sequence"/>
</dbReference>
<gene>
    <name evidence="4" type="ORF">ACFQDI_13775</name>
</gene>
<evidence type="ECO:0000313" key="5">
    <source>
        <dbReference type="Proteomes" id="UP001596052"/>
    </source>
</evidence>